<proteinExistence type="predicted"/>
<protein>
    <submittedName>
        <fullName evidence="1">Uncharacterized protein</fullName>
    </submittedName>
</protein>
<name>X0UHI5_9ZZZZ</name>
<comment type="caution">
    <text evidence="1">The sequence shown here is derived from an EMBL/GenBank/DDBJ whole genome shotgun (WGS) entry which is preliminary data.</text>
</comment>
<dbReference type="EMBL" id="BARS01026849">
    <property type="protein sequence ID" value="GAG05224.1"/>
    <property type="molecule type" value="Genomic_DNA"/>
</dbReference>
<accession>X0UHI5</accession>
<organism evidence="1">
    <name type="scientific">marine sediment metagenome</name>
    <dbReference type="NCBI Taxonomy" id="412755"/>
    <lineage>
        <taxon>unclassified sequences</taxon>
        <taxon>metagenomes</taxon>
        <taxon>ecological metagenomes</taxon>
    </lineage>
</organism>
<reference evidence="1" key="1">
    <citation type="journal article" date="2014" name="Front. Microbiol.">
        <title>High frequency of phylogenetically diverse reductive dehalogenase-homologous genes in deep subseafloor sedimentary metagenomes.</title>
        <authorList>
            <person name="Kawai M."/>
            <person name="Futagami T."/>
            <person name="Toyoda A."/>
            <person name="Takaki Y."/>
            <person name="Nishi S."/>
            <person name="Hori S."/>
            <person name="Arai W."/>
            <person name="Tsubouchi T."/>
            <person name="Morono Y."/>
            <person name="Uchiyama I."/>
            <person name="Ito T."/>
            <person name="Fujiyama A."/>
            <person name="Inagaki F."/>
            <person name="Takami H."/>
        </authorList>
    </citation>
    <scope>NUCLEOTIDE SEQUENCE</scope>
    <source>
        <strain evidence="1">Expedition CK06-06</strain>
    </source>
</reference>
<evidence type="ECO:0000313" key="1">
    <source>
        <dbReference type="EMBL" id="GAG05224.1"/>
    </source>
</evidence>
<sequence>MRAGLPLPLLAGPGAEASPDATITVNDTEDTDARDGVITLCEAMMLATGDLSLIQLTTPLRLVSVVSRGENQVSSCGATT</sequence>
<gene>
    <name evidence="1" type="ORF">S01H1_42250</name>
</gene>
<dbReference type="AlphaFoldDB" id="X0UHI5"/>